<feature type="compositionally biased region" description="Polar residues" evidence="1">
    <location>
        <begin position="101"/>
        <end position="110"/>
    </location>
</feature>
<feature type="region of interest" description="Disordered" evidence="1">
    <location>
        <begin position="101"/>
        <end position="140"/>
    </location>
</feature>
<evidence type="ECO:0000256" key="1">
    <source>
        <dbReference type="SAM" id="MobiDB-lite"/>
    </source>
</evidence>
<feature type="region of interest" description="Disordered" evidence="1">
    <location>
        <begin position="54"/>
        <end position="84"/>
    </location>
</feature>
<dbReference type="EMBL" id="WHUW01000002">
    <property type="protein sequence ID" value="KAF8451042.1"/>
    <property type="molecule type" value="Genomic_DNA"/>
</dbReference>
<protein>
    <submittedName>
        <fullName evidence="2">Uncharacterized protein</fullName>
    </submittedName>
</protein>
<accession>A0AAD4GLE8</accession>
<proteinExistence type="predicted"/>
<organism evidence="2 3">
    <name type="scientific">Boletus edulis BED1</name>
    <dbReference type="NCBI Taxonomy" id="1328754"/>
    <lineage>
        <taxon>Eukaryota</taxon>
        <taxon>Fungi</taxon>
        <taxon>Dikarya</taxon>
        <taxon>Basidiomycota</taxon>
        <taxon>Agaricomycotina</taxon>
        <taxon>Agaricomycetes</taxon>
        <taxon>Agaricomycetidae</taxon>
        <taxon>Boletales</taxon>
        <taxon>Boletineae</taxon>
        <taxon>Boletaceae</taxon>
        <taxon>Boletoideae</taxon>
        <taxon>Boletus</taxon>
    </lineage>
</organism>
<name>A0AAD4GLE8_BOLED</name>
<reference evidence="2" key="1">
    <citation type="submission" date="2019-10" db="EMBL/GenBank/DDBJ databases">
        <authorList>
            <consortium name="DOE Joint Genome Institute"/>
            <person name="Kuo A."/>
            <person name="Miyauchi S."/>
            <person name="Kiss E."/>
            <person name="Drula E."/>
            <person name="Kohler A."/>
            <person name="Sanchez-Garcia M."/>
            <person name="Andreopoulos B."/>
            <person name="Barry K.W."/>
            <person name="Bonito G."/>
            <person name="Buee M."/>
            <person name="Carver A."/>
            <person name="Chen C."/>
            <person name="Cichocki N."/>
            <person name="Clum A."/>
            <person name="Culley D."/>
            <person name="Crous P.W."/>
            <person name="Fauchery L."/>
            <person name="Girlanda M."/>
            <person name="Hayes R."/>
            <person name="Keri Z."/>
            <person name="LaButti K."/>
            <person name="Lipzen A."/>
            <person name="Lombard V."/>
            <person name="Magnuson J."/>
            <person name="Maillard F."/>
            <person name="Morin E."/>
            <person name="Murat C."/>
            <person name="Nolan M."/>
            <person name="Ohm R."/>
            <person name="Pangilinan J."/>
            <person name="Pereira M."/>
            <person name="Perotto S."/>
            <person name="Peter M."/>
            <person name="Riley R."/>
            <person name="Sitrit Y."/>
            <person name="Stielow B."/>
            <person name="Szollosi G."/>
            <person name="Zifcakova L."/>
            <person name="Stursova M."/>
            <person name="Spatafora J.W."/>
            <person name="Tedersoo L."/>
            <person name="Vaario L.-M."/>
            <person name="Yamada A."/>
            <person name="Yan M."/>
            <person name="Wang P."/>
            <person name="Xu J."/>
            <person name="Bruns T."/>
            <person name="Baldrian P."/>
            <person name="Vilgalys R."/>
            <person name="Henrissat B."/>
            <person name="Grigoriev I.V."/>
            <person name="Hibbett D."/>
            <person name="Nagy L.G."/>
            <person name="Martin F.M."/>
        </authorList>
    </citation>
    <scope>NUCLEOTIDE SEQUENCE</scope>
    <source>
        <strain evidence="2">BED1</strain>
    </source>
</reference>
<sequence>MPPTTIKHIFPFYNNKNTAPLPFPPMLTNQLELFSKAHCLATLLANEALSPAGLDTTQDHSHSHSTPAPKFRLAQSPKSPYPLSKKVTFQHANSSIRDQCANSPTCEFTPSTDSSSEDGSVDGSTLSTLSDDSKIPKPVGEPGCPGCGGYNLETALDWSTKAYSKFKKHVHRLIDEHLDVSKCVLAQNPTLLKIVCDKVSTLVGLL</sequence>
<dbReference type="Proteomes" id="UP001194468">
    <property type="component" value="Unassembled WGS sequence"/>
</dbReference>
<reference evidence="2" key="2">
    <citation type="journal article" date="2020" name="Nat. Commun.">
        <title>Large-scale genome sequencing of mycorrhizal fungi provides insights into the early evolution of symbiotic traits.</title>
        <authorList>
            <person name="Miyauchi S."/>
            <person name="Kiss E."/>
            <person name="Kuo A."/>
            <person name="Drula E."/>
            <person name="Kohler A."/>
            <person name="Sanchez-Garcia M."/>
            <person name="Morin E."/>
            <person name="Andreopoulos B."/>
            <person name="Barry K.W."/>
            <person name="Bonito G."/>
            <person name="Buee M."/>
            <person name="Carver A."/>
            <person name="Chen C."/>
            <person name="Cichocki N."/>
            <person name="Clum A."/>
            <person name="Culley D."/>
            <person name="Crous P.W."/>
            <person name="Fauchery L."/>
            <person name="Girlanda M."/>
            <person name="Hayes R.D."/>
            <person name="Keri Z."/>
            <person name="LaButti K."/>
            <person name="Lipzen A."/>
            <person name="Lombard V."/>
            <person name="Magnuson J."/>
            <person name="Maillard F."/>
            <person name="Murat C."/>
            <person name="Nolan M."/>
            <person name="Ohm R.A."/>
            <person name="Pangilinan J."/>
            <person name="Pereira M.F."/>
            <person name="Perotto S."/>
            <person name="Peter M."/>
            <person name="Pfister S."/>
            <person name="Riley R."/>
            <person name="Sitrit Y."/>
            <person name="Stielow J.B."/>
            <person name="Szollosi G."/>
            <person name="Zifcakova L."/>
            <person name="Stursova M."/>
            <person name="Spatafora J.W."/>
            <person name="Tedersoo L."/>
            <person name="Vaario L.M."/>
            <person name="Yamada A."/>
            <person name="Yan M."/>
            <person name="Wang P."/>
            <person name="Xu J."/>
            <person name="Bruns T."/>
            <person name="Baldrian P."/>
            <person name="Vilgalys R."/>
            <person name="Dunand C."/>
            <person name="Henrissat B."/>
            <person name="Grigoriev I.V."/>
            <person name="Hibbett D."/>
            <person name="Nagy L.G."/>
            <person name="Martin F.M."/>
        </authorList>
    </citation>
    <scope>NUCLEOTIDE SEQUENCE</scope>
    <source>
        <strain evidence="2">BED1</strain>
    </source>
</reference>
<gene>
    <name evidence="2" type="ORF">L210DRAFT_868071</name>
</gene>
<feature type="compositionally biased region" description="Low complexity" evidence="1">
    <location>
        <begin position="121"/>
        <end position="130"/>
    </location>
</feature>
<keyword evidence="3" id="KW-1185">Reference proteome</keyword>
<evidence type="ECO:0000313" key="3">
    <source>
        <dbReference type="Proteomes" id="UP001194468"/>
    </source>
</evidence>
<comment type="caution">
    <text evidence="2">The sequence shown here is derived from an EMBL/GenBank/DDBJ whole genome shotgun (WGS) entry which is preliminary data.</text>
</comment>
<evidence type="ECO:0000313" key="2">
    <source>
        <dbReference type="EMBL" id="KAF8451042.1"/>
    </source>
</evidence>
<dbReference type="AlphaFoldDB" id="A0AAD4GLE8"/>